<sequence>METNTMDIYDNTTTRGPLAVVGATGQQGRAVVSALLEKGAPVRALVRDPNSPRARQLARSGADVVTADLDSSDTLVKAFRGAGAVFAMTTFTGPGGTEGEVAHGRAIGDAAQAAGVARVVYSSVGGAERATGIPHFESKRRVEEYLGTLGLRTTFVRPTFFMDNFASFSRPVMEDKLVIRLPMPGDVPLQMVATRDIGRVAAAALLYPERIPGGAVELAGDELTGEEMAAAFARARGIPARYEPVPVDVLPDADQKAMFTWFATLPAYRADVGLGRELVPDLYDLRTWIEAGK</sequence>
<name>A0A7Z0ACR0_9MICO</name>
<dbReference type="InterPro" id="IPR036291">
    <property type="entry name" value="NAD(P)-bd_dom_sf"/>
</dbReference>
<comment type="similarity">
    <text evidence="1">Belongs to the NmrA-type oxidoreductase family.</text>
</comment>
<dbReference type="PANTHER" id="PTHR42748:SF7">
    <property type="entry name" value="NMRA LIKE REDOX SENSOR 1-RELATED"/>
    <property type="match status" value="1"/>
</dbReference>
<proteinExistence type="inferred from homology"/>
<protein>
    <submittedName>
        <fullName evidence="4">Uncharacterized protein YbjT (DUF2867 family)</fullName>
    </submittedName>
</protein>
<dbReference type="RefSeq" id="WP_179426537.1">
    <property type="nucleotide sequence ID" value="NZ_JACBZP010000001.1"/>
</dbReference>
<evidence type="ECO:0000313" key="5">
    <source>
        <dbReference type="Proteomes" id="UP000539111"/>
    </source>
</evidence>
<accession>A0A7Z0ACR0</accession>
<dbReference type="InterPro" id="IPR008030">
    <property type="entry name" value="NmrA-like"/>
</dbReference>
<reference evidence="4 5" key="1">
    <citation type="submission" date="2020-07" db="EMBL/GenBank/DDBJ databases">
        <title>Sequencing the genomes of 1000 actinobacteria strains.</title>
        <authorList>
            <person name="Klenk H.-P."/>
        </authorList>
    </citation>
    <scope>NUCLEOTIDE SEQUENCE [LARGE SCALE GENOMIC DNA]</scope>
    <source>
        <strain evidence="4 5">DSM 26341</strain>
    </source>
</reference>
<dbReference type="Pfam" id="PF05368">
    <property type="entry name" value="NmrA"/>
    <property type="match status" value="1"/>
</dbReference>
<organism evidence="4 5">
    <name type="scientific">Spelaeicoccus albus</name>
    <dbReference type="NCBI Taxonomy" id="1280376"/>
    <lineage>
        <taxon>Bacteria</taxon>
        <taxon>Bacillati</taxon>
        <taxon>Actinomycetota</taxon>
        <taxon>Actinomycetes</taxon>
        <taxon>Micrococcales</taxon>
        <taxon>Brevibacteriaceae</taxon>
        <taxon>Spelaeicoccus</taxon>
    </lineage>
</organism>
<dbReference type="AlphaFoldDB" id="A0A7Z0ACR0"/>
<keyword evidence="2" id="KW-0521">NADP</keyword>
<feature type="domain" description="NmrA-like" evidence="3">
    <location>
        <begin position="18"/>
        <end position="252"/>
    </location>
</feature>
<dbReference type="PANTHER" id="PTHR42748">
    <property type="entry name" value="NITROGEN METABOLITE REPRESSION PROTEIN NMRA FAMILY MEMBER"/>
    <property type="match status" value="1"/>
</dbReference>
<comment type="caution">
    <text evidence="4">The sequence shown here is derived from an EMBL/GenBank/DDBJ whole genome shotgun (WGS) entry which is preliminary data.</text>
</comment>
<dbReference type="InterPro" id="IPR051164">
    <property type="entry name" value="NmrA-like_oxidored"/>
</dbReference>
<evidence type="ECO:0000259" key="3">
    <source>
        <dbReference type="Pfam" id="PF05368"/>
    </source>
</evidence>
<dbReference type="Gene3D" id="3.40.50.720">
    <property type="entry name" value="NAD(P)-binding Rossmann-like Domain"/>
    <property type="match status" value="1"/>
</dbReference>
<dbReference type="SUPFAM" id="SSF51735">
    <property type="entry name" value="NAD(P)-binding Rossmann-fold domains"/>
    <property type="match status" value="1"/>
</dbReference>
<dbReference type="CDD" id="cd05251">
    <property type="entry name" value="NmrA_like_SDR_a"/>
    <property type="match status" value="1"/>
</dbReference>
<dbReference type="EMBL" id="JACBZP010000001">
    <property type="protein sequence ID" value="NYI66891.1"/>
    <property type="molecule type" value="Genomic_DNA"/>
</dbReference>
<evidence type="ECO:0000256" key="1">
    <source>
        <dbReference type="ARBA" id="ARBA00006328"/>
    </source>
</evidence>
<dbReference type="Gene3D" id="3.90.25.10">
    <property type="entry name" value="UDP-galactose 4-epimerase, domain 1"/>
    <property type="match status" value="1"/>
</dbReference>
<gene>
    <name evidence="4" type="ORF">BJY26_001197</name>
</gene>
<evidence type="ECO:0000256" key="2">
    <source>
        <dbReference type="ARBA" id="ARBA00022857"/>
    </source>
</evidence>
<dbReference type="Proteomes" id="UP000539111">
    <property type="component" value="Unassembled WGS sequence"/>
</dbReference>
<evidence type="ECO:0000313" key="4">
    <source>
        <dbReference type="EMBL" id="NYI66891.1"/>
    </source>
</evidence>
<keyword evidence="5" id="KW-1185">Reference proteome</keyword>